<evidence type="ECO:0000313" key="1">
    <source>
        <dbReference type="EMBL" id="GIY13831.1"/>
    </source>
</evidence>
<gene>
    <name evidence="1" type="ORF">CEXT_117751</name>
</gene>
<dbReference type="AlphaFoldDB" id="A0AAV4QYA0"/>
<proteinExistence type="predicted"/>
<name>A0AAV4QYA0_CAEEX</name>
<comment type="caution">
    <text evidence="1">The sequence shown here is derived from an EMBL/GenBank/DDBJ whole genome shotgun (WGS) entry which is preliminary data.</text>
</comment>
<sequence length="173" mass="19697">MTVLKTVKVVLNEEYEKEVSLLIEIETLFITSIESLRHFHRPNPVCSPEVTIGIANTYYPTRQLGTVKHHIPDCLVLSNITYQIAWYCQTSHTVKLTVRPDSLVLSNTTNQIACVKHHKPDCLVLLNTTDQTAWYCQTPHTRLLGTVKLTVRPGSLVLWSFSYQIVTQHILNA</sequence>
<organism evidence="1 2">
    <name type="scientific">Caerostris extrusa</name>
    <name type="common">Bark spider</name>
    <name type="synonym">Caerostris bankana</name>
    <dbReference type="NCBI Taxonomy" id="172846"/>
    <lineage>
        <taxon>Eukaryota</taxon>
        <taxon>Metazoa</taxon>
        <taxon>Ecdysozoa</taxon>
        <taxon>Arthropoda</taxon>
        <taxon>Chelicerata</taxon>
        <taxon>Arachnida</taxon>
        <taxon>Araneae</taxon>
        <taxon>Araneomorphae</taxon>
        <taxon>Entelegynae</taxon>
        <taxon>Araneoidea</taxon>
        <taxon>Araneidae</taxon>
        <taxon>Caerostris</taxon>
    </lineage>
</organism>
<protein>
    <submittedName>
        <fullName evidence="1">Uncharacterized protein</fullName>
    </submittedName>
</protein>
<dbReference type="Proteomes" id="UP001054945">
    <property type="component" value="Unassembled WGS sequence"/>
</dbReference>
<evidence type="ECO:0000313" key="2">
    <source>
        <dbReference type="Proteomes" id="UP001054945"/>
    </source>
</evidence>
<keyword evidence="2" id="KW-1185">Reference proteome</keyword>
<dbReference type="EMBL" id="BPLR01007003">
    <property type="protein sequence ID" value="GIY13831.1"/>
    <property type="molecule type" value="Genomic_DNA"/>
</dbReference>
<accession>A0AAV4QYA0</accession>
<reference evidence="1 2" key="1">
    <citation type="submission" date="2021-06" db="EMBL/GenBank/DDBJ databases">
        <title>Caerostris extrusa draft genome.</title>
        <authorList>
            <person name="Kono N."/>
            <person name="Arakawa K."/>
        </authorList>
    </citation>
    <scope>NUCLEOTIDE SEQUENCE [LARGE SCALE GENOMIC DNA]</scope>
</reference>